<dbReference type="EMBL" id="KV784357">
    <property type="protein sequence ID" value="OEU18114.1"/>
    <property type="molecule type" value="Genomic_DNA"/>
</dbReference>
<protein>
    <submittedName>
        <fullName evidence="3">Uncharacterized protein</fullName>
    </submittedName>
</protein>
<evidence type="ECO:0000256" key="2">
    <source>
        <dbReference type="SAM" id="Phobius"/>
    </source>
</evidence>
<dbReference type="Proteomes" id="UP000095751">
    <property type="component" value="Unassembled WGS sequence"/>
</dbReference>
<name>A0A1E7FJ16_9STRA</name>
<feature type="compositionally biased region" description="Acidic residues" evidence="1">
    <location>
        <begin position="388"/>
        <end position="402"/>
    </location>
</feature>
<dbReference type="OrthoDB" id="56028at2759"/>
<sequence length="438" mass="50340">MTSSGSIIILKPTPHLVTTNTISSTEYYRYDDVLNDVDDDQHQHDGEHYTPQLTYDDSMDTMDHVSVSSVVPPPPTTVNCIHTTTTSSCSSINSRFKVMKEKYLAPASPERASGKWMLMNAFCLVWSLSLGVYILLLYLYYDEFEQQQDDNDDDGTSTIDNPASRESTTDYLLWSLFTCFVWIIEVALRIAFPAVDTVIKVVKSKSTDNLEAATAAAAAVESMRSIITVETIVEHRNKKQITIIILELILAAYFVLQTIQDCYKHWKTHHHPRYQNDDENVNVYEDYYYDYFDTDDEDAARAGGGIVVYTILEQEVDVWVAVFAYAYMTYETYQKYYKIASTEHNIQRSLTNLTYGTIMGDDPPPPHDKDDRKQHQQQRQRQPIVGENDNDNDNDNDNEDTVEDGRNKKEDEDKGNTALLREVNVQYCTASFMFQMWQ</sequence>
<evidence type="ECO:0000313" key="3">
    <source>
        <dbReference type="EMBL" id="OEU18114.1"/>
    </source>
</evidence>
<keyword evidence="4" id="KW-1185">Reference proteome</keyword>
<keyword evidence="2" id="KW-0472">Membrane</keyword>
<feature type="compositionally biased region" description="Basic and acidic residues" evidence="1">
    <location>
        <begin position="403"/>
        <end position="415"/>
    </location>
</feature>
<reference evidence="3 4" key="1">
    <citation type="submission" date="2016-09" db="EMBL/GenBank/DDBJ databases">
        <title>Extensive genetic diversity and differential bi-allelic expression allows diatom success in the polar Southern Ocean.</title>
        <authorList>
            <consortium name="DOE Joint Genome Institute"/>
            <person name="Mock T."/>
            <person name="Otillar R.P."/>
            <person name="Strauss J."/>
            <person name="Dupont C."/>
            <person name="Frickenhaus S."/>
            <person name="Maumus F."/>
            <person name="Mcmullan M."/>
            <person name="Sanges R."/>
            <person name="Schmutz J."/>
            <person name="Toseland A."/>
            <person name="Valas R."/>
            <person name="Veluchamy A."/>
            <person name="Ward B.J."/>
            <person name="Allen A."/>
            <person name="Barry K."/>
            <person name="Falciatore A."/>
            <person name="Ferrante M."/>
            <person name="Fortunato A.E."/>
            <person name="Gloeckner G."/>
            <person name="Gruber A."/>
            <person name="Hipkin R."/>
            <person name="Janech M."/>
            <person name="Kroth P."/>
            <person name="Leese F."/>
            <person name="Lindquist E."/>
            <person name="Lyon B.R."/>
            <person name="Martin J."/>
            <person name="Mayer C."/>
            <person name="Parker M."/>
            <person name="Quesneville H."/>
            <person name="Raymond J."/>
            <person name="Uhlig C."/>
            <person name="Valentin K.U."/>
            <person name="Worden A.Z."/>
            <person name="Armbrust E.V."/>
            <person name="Bowler C."/>
            <person name="Green B."/>
            <person name="Moulton V."/>
            <person name="Van Oosterhout C."/>
            <person name="Grigoriev I."/>
        </authorList>
    </citation>
    <scope>NUCLEOTIDE SEQUENCE [LARGE SCALE GENOMIC DNA]</scope>
    <source>
        <strain evidence="3 4">CCMP1102</strain>
    </source>
</reference>
<gene>
    <name evidence="3" type="ORF">FRACYDRAFT_238549</name>
</gene>
<feature type="transmembrane region" description="Helical" evidence="2">
    <location>
        <begin position="121"/>
        <end position="141"/>
    </location>
</feature>
<dbReference type="AlphaFoldDB" id="A0A1E7FJ16"/>
<keyword evidence="2" id="KW-0812">Transmembrane</keyword>
<feature type="compositionally biased region" description="Basic and acidic residues" evidence="1">
    <location>
        <begin position="364"/>
        <end position="374"/>
    </location>
</feature>
<feature type="transmembrane region" description="Helical" evidence="2">
    <location>
        <begin position="241"/>
        <end position="259"/>
    </location>
</feature>
<dbReference type="InParanoid" id="A0A1E7FJ16"/>
<proteinExistence type="predicted"/>
<evidence type="ECO:0000313" key="4">
    <source>
        <dbReference type="Proteomes" id="UP000095751"/>
    </source>
</evidence>
<feature type="region of interest" description="Disordered" evidence="1">
    <location>
        <begin position="355"/>
        <end position="415"/>
    </location>
</feature>
<keyword evidence="2" id="KW-1133">Transmembrane helix</keyword>
<organism evidence="3 4">
    <name type="scientific">Fragilariopsis cylindrus CCMP1102</name>
    <dbReference type="NCBI Taxonomy" id="635003"/>
    <lineage>
        <taxon>Eukaryota</taxon>
        <taxon>Sar</taxon>
        <taxon>Stramenopiles</taxon>
        <taxon>Ochrophyta</taxon>
        <taxon>Bacillariophyta</taxon>
        <taxon>Bacillariophyceae</taxon>
        <taxon>Bacillariophycidae</taxon>
        <taxon>Bacillariales</taxon>
        <taxon>Bacillariaceae</taxon>
        <taxon>Fragilariopsis</taxon>
    </lineage>
</organism>
<evidence type="ECO:0000256" key="1">
    <source>
        <dbReference type="SAM" id="MobiDB-lite"/>
    </source>
</evidence>
<dbReference type="KEGG" id="fcy:FRACYDRAFT_238549"/>
<accession>A0A1E7FJ16</accession>
<feature type="transmembrane region" description="Helical" evidence="2">
    <location>
        <begin position="171"/>
        <end position="192"/>
    </location>
</feature>